<sequence>MTTDCLSVMMGGGERSVDSSAGVLTCCINTPADMHGSLIVGVGLLLVDDKFAGKHTCTDDAGTLLQLGLYDVGVFVDQVE</sequence>
<proteinExistence type="predicted"/>
<organism evidence="1">
    <name type="scientific">Prevotella sp. GTC17259</name>
    <dbReference type="NCBI Taxonomy" id="3236795"/>
    <lineage>
        <taxon>Bacteria</taxon>
        <taxon>Pseudomonadati</taxon>
        <taxon>Bacteroidota</taxon>
        <taxon>Bacteroidia</taxon>
        <taxon>Bacteroidales</taxon>
        <taxon>Prevotellaceae</taxon>
        <taxon>Prevotella</taxon>
    </lineage>
</organism>
<evidence type="ECO:0000313" key="1">
    <source>
        <dbReference type="EMBL" id="BFO77350.1"/>
    </source>
</evidence>
<dbReference type="EMBL" id="AP035787">
    <property type="protein sequence ID" value="BFO77350.1"/>
    <property type="molecule type" value="Genomic_DNA"/>
</dbReference>
<reference evidence="1" key="1">
    <citation type="submission" date="2024-07" db="EMBL/GenBank/DDBJ databases">
        <title>Complete genome sequence of Prevotella sp. YM-2024 GTC17259.</title>
        <authorList>
            <person name="Hayashi M."/>
            <person name="Muto Y."/>
            <person name="Tanaka K."/>
            <person name="Niwa H."/>
        </authorList>
    </citation>
    <scope>NUCLEOTIDE SEQUENCE</scope>
    <source>
        <strain evidence="1">GTC17259</strain>
    </source>
</reference>
<gene>
    <name evidence="1" type="ORF">GTC17259_24000</name>
</gene>
<dbReference type="AlphaFoldDB" id="A0AB33J6B5"/>
<protein>
    <submittedName>
        <fullName evidence="1">Uncharacterized protein</fullName>
    </submittedName>
</protein>
<name>A0AB33J6B5_9BACT</name>
<accession>A0AB33J6B5</accession>